<dbReference type="KEGG" id="vgu:HYG85_04795"/>
<evidence type="ECO:0000256" key="2">
    <source>
        <dbReference type="PIRSR" id="PIRSR001359-2"/>
    </source>
</evidence>
<dbReference type="Pfam" id="PF01116">
    <property type="entry name" value="F_bP_aldolase"/>
    <property type="match status" value="1"/>
</dbReference>
<evidence type="ECO:0000313" key="5">
    <source>
        <dbReference type="Proteomes" id="UP000677305"/>
    </source>
</evidence>
<sequence>MPLVSSLELIKKAKEKKVAIAAFNIHNLETIQAVIEGASEERAPVIIQTTPGTLKHAGIEYIGVIVKKAADMYNIPVALHVDHCPSFNTIVQCIKNNYTSVMIDGANLEYEENVKLVKRVTDMAHAVGIQVEGEIGRIGGVEDDMFVNSDEAALTIPSEAKKFVEDTGIDTLAIAIGTAHGMYKGEPKLDFDRLSAIEAIVDVPLVLHGASGVPDDSIKEAIKRGIAKINIATELKNPMAEAIAGTFAKNKDENDPRNYMGAAREAVKEVVKKKIRLCGSSGLADEF</sequence>
<dbReference type="CDD" id="cd00947">
    <property type="entry name" value="TBP_aldolase_IIB"/>
    <property type="match status" value="1"/>
</dbReference>
<dbReference type="PIRSF" id="PIRSF001359">
    <property type="entry name" value="F_bP_aldolase_II"/>
    <property type="match status" value="1"/>
</dbReference>
<dbReference type="EMBL" id="CP058561">
    <property type="protein sequence ID" value="QUH28270.1"/>
    <property type="molecule type" value="Genomic_DNA"/>
</dbReference>
<name>A0A8J8SBC9_9FIRM</name>
<dbReference type="SUPFAM" id="SSF51569">
    <property type="entry name" value="Aldolase"/>
    <property type="match status" value="1"/>
</dbReference>
<feature type="active site" description="Proton donor" evidence="1">
    <location>
        <position position="82"/>
    </location>
</feature>
<dbReference type="NCBIfam" id="TIGR00167">
    <property type="entry name" value="cbbA"/>
    <property type="match status" value="1"/>
</dbReference>
<evidence type="ECO:0000313" key="4">
    <source>
        <dbReference type="EMBL" id="QUH28270.1"/>
    </source>
</evidence>
<dbReference type="GO" id="GO:0008270">
    <property type="term" value="F:zinc ion binding"/>
    <property type="evidence" value="ECO:0007669"/>
    <property type="project" value="InterPro"/>
</dbReference>
<comment type="cofactor">
    <cofactor evidence="3">
        <name>Zn(2+)</name>
        <dbReference type="ChEBI" id="CHEBI:29105"/>
    </cofactor>
    <text evidence="3">Binds 2 Zn(2+) ions per subunit. One is catalytic and the other provides a structural contribution.</text>
</comment>
<evidence type="ECO:0000256" key="1">
    <source>
        <dbReference type="PIRSR" id="PIRSR001359-1"/>
    </source>
</evidence>
<keyword evidence="5" id="KW-1185">Reference proteome</keyword>
<feature type="binding site" evidence="3">
    <location>
        <position position="180"/>
    </location>
    <ligand>
        <name>Zn(2+)</name>
        <dbReference type="ChEBI" id="CHEBI:29105"/>
        <label>1</label>
        <note>catalytic</note>
    </ligand>
</feature>
<dbReference type="GO" id="GO:0005975">
    <property type="term" value="P:carbohydrate metabolic process"/>
    <property type="evidence" value="ECO:0007669"/>
    <property type="project" value="InterPro"/>
</dbReference>
<feature type="binding site" evidence="3">
    <location>
        <position position="208"/>
    </location>
    <ligand>
        <name>Zn(2+)</name>
        <dbReference type="ChEBI" id="CHEBI:29105"/>
        <label>1</label>
        <note>catalytic</note>
    </ligand>
</feature>
<dbReference type="GO" id="GO:0016832">
    <property type="term" value="F:aldehyde-lyase activity"/>
    <property type="evidence" value="ECO:0007669"/>
    <property type="project" value="InterPro"/>
</dbReference>
<gene>
    <name evidence="4" type="ORF">HYG85_04795</name>
</gene>
<dbReference type="PROSITE" id="PS00602">
    <property type="entry name" value="ALDOLASE_CLASS_II_1"/>
    <property type="match status" value="1"/>
</dbReference>
<dbReference type="PANTHER" id="PTHR30304">
    <property type="entry name" value="D-TAGATOSE-1,6-BISPHOSPHATE ALDOLASE"/>
    <property type="match status" value="1"/>
</dbReference>
<dbReference type="OrthoDB" id="9803995at2"/>
<protein>
    <submittedName>
        <fullName evidence="4">Class II fructose-bisphosphate aldolase</fullName>
    </submittedName>
</protein>
<proteinExistence type="predicted"/>
<feature type="binding site" evidence="2">
    <location>
        <position position="181"/>
    </location>
    <ligand>
        <name>dihydroxyacetone phosphate</name>
        <dbReference type="ChEBI" id="CHEBI:57642"/>
    </ligand>
</feature>
<evidence type="ECO:0000256" key="3">
    <source>
        <dbReference type="PIRSR" id="PIRSR001359-3"/>
    </source>
</evidence>
<dbReference type="Gene3D" id="3.20.20.70">
    <property type="entry name" value="Aldolase class I"/>
    <property type="match status" value="1"/>
</dbReference>
<feature type="binding site" evidence="3">
    <location>
        <position position="134"/>
    </location>
    <ligand>
        <name>Zn(2+)</name>
        <dbReference type="ChEBI" id="CHEBI:29105"/>
        <label>2</label>
    </ligand>
</feature>
<dbReference type="InterPro" id="IPR013785">
    <property type="entry name" value="Aldolase_TIM"/>
</dbReference>
<dbReference type="RefSeq" id="WP_113671890.1">
    <property type="nucleotide sequence ID" value="NZ_CAJXUH010000008.1"/>
</dbReference>
<dbReference type="Proteomes" id="UP000677305">
    <property type="component" value="Chromosome"/>
</dbReference>
<feature type="binding site" evidence="3">
    <location>
        <position position="83"/>
    </location>
    <ligand>
        <name>Zn(2+)</name>
        <dbReference type="ChEBI" id="CHEBI:29105"/>
        <label>1</label>
        <note>catalytic</note>
    </ligand>
</feature>
<keyword evidence="3" id="KW-0862">Zinc</keyword>
<dbReference type="PROSITE" id="PS00806">
    <property type="entry name" value="ALDOLASE_CLASS_II_2"/>
    <property type="match status" value="1"/>
</dbReference>
<keyword evidence="3" id="KW-0479">Metal-binding</keyword>
<dbReference type="PANTHER" id="PTHR30304:SF0">
    <property type="entry name" value="D-TAGATOSE-1,6-BISPHOSPHATE ALDOLASE SUBUNIT GATY-RELATED"/>
    <property type="match status" value="1"/>
</dbReference>
<feature type="binding site" evidence="3">
    <location>
        <position position="104"/>
    </location>
    <ligand>
        <name>Zn(2+)</name>
        <dbReference type="ChEBI" id="CHEBI:29105"/>
        <label>2</label>
    </ligand>
</feature>
<dbReference type="InterPro" id="IPR050246">
    <property type="entry name" value="Class_II_FBP_aldolase"/>
</dbReference>
<feature type="binding site" evidence="2">
    <location>
        <begin position="209"/>
        <end position="211"/>
    </location>
    <ligand>
        <name>dihydroxyacetone phosphate</name>
        <dbReference type="ChEBI" id="CHEBI:57642"/>
    </ligand>
</feature>
<feature type="binding site" evidence="2">
    <location>
        <begin position="230"/>
        <end position="233"/>
    </location>
    <ligand>
        <name>dihydroxyacetone phosphate</name>
        <dbReference type="ChEBI" id="CHEBI:57642"/>
    </ligand>
</feature>
<organism evidence="4 5">
    <name type="scientific">Vallitalea guaymasensis</name>
    <dbReference type="NCBI Taxonomy" id="1185412"/>
    <lineage>
        <taxon>Bacteria</taxon>
        <taxon>Bacillati</taxon>
        <taxon>Bacillota</taxon>
        <taxon>Clostridia</taxon>
        <taxon>Lachnospirales</taxon>
        <taxon>Vallitaleaceae</taxon>
        <taxon>Vallitalea</taxon>
    </lineage>
</organism>
<dbReference type="InterPro" id="IPR000771">
    <property type="entry name" value="FBA_II"/>
</dbReference>
<dbReference type="AlphaFoldDB" id="A0A8J8SBC9"/>
<dbReference type="NCBIfam" id="NF009374">
    <property type="entry name" value="PRK12737.1"/>
    <property type="match status" value="1"/>
</dbReference>
<accession>A0A8J8SBC9</accession>
<reference evidence="4 5" key="1">
    <citation type="submission" date="2020-07" db="EMBL/GenBank/DDBJ databases">
        <title>Vallitalea guaymasensis genome.</title>
        <authorList>
            <person name="Postec A."/>
        </authorList>
    </citation>
    <scope>NUCLEOTIDE SEQUENCE [LARGE SCALE GENOMIC DNA]</scope>
    <source>
        <strain evidence="4 5">Ra1766G1</strain>
    </source>
</reference>